<dbReference type="GeneID" id="87805865"/>
<sequence>MSIASHHTSFAPEFDYEGYAAYELTLASYHEALLATVLQEHQLAEAKRQRTRKREAEAKAMLASLKNLNLGYAASQSRRQRAPSACPSLSSSTTSSAASSPAHSPDDMPAELLEWADAGGRVRLGKS</sequence>
<accession>A0AAF0Y454</accession>
<dbReference type="EMBL" id="CP086715">
    <property type="protein sequence ID" value="WOO79082.1"/>
    <property type="molecule type" value="Genomic_DNA"/>
</dbReference>
<keyword evidence="3" id="KW-1185">Reference proteome</keyword>
<evidence type="ECO:0000313" key="3">
    <source>
        <dbReference type="Proteomes" id="UP000827549"/>
    </source>
</evidence>
<evidence type="ECO:0000256" key="1">
    <source>
        <dbReference type="SAM" id="MobiDB-lite"/>
    </source>
</evidence>
<dbReference type="AlphaFoldDB" id="A0AAF0Y454"/>
<dbReference type="RefSeq" id="XP_062625114.1">
    <property type="nucleotide sequence ID" value="XM_062769130.1"/>
</dbReference>
<feature type="compositionally biased region" description="Low complexity" evidence="1">
    <location>
        <begin position="82"/>
        <end position="103"/>
    </location>
</feature>
<reference evidence="2" key="1">
    <citation type="submission" date="2023-10" db="EMBL/GenBank/DDBJ databases">
        <authorList>
            <person name="Noh H."/>
        </authorList>
    </citation>
    <scope>NUCLEOTIDE SEQUENCE</scope>
    <source>
        <strain evidence="2">DUCC4014</strain>
    </source>
</reference>
<dbReference type="Proteomes" id="UP000827549">
    <property type="component" value="Chromosome 2"/>
</dbReference>
<name>A0AAF0Y454_9TREE</name>
<feature type="region of interest" description="Disordered" evidence="1">
    <location>
        <begin position="74"/>
        <end position="127"/>
    </location>
</feature>
<gene>
    <name evidence="2" type="ORF">LOC62_02G002618</name>
</gene>
<evidence type="ECO:0000313" key="2">
    <source>
        <dbReference type="EMBL" id="WOO79082.1"/>
    </source>
</evidence>
<proteinExistence type="predicted"/>
<organism evidence="2 3">
    <name type="scientific">Vanrija pseudolonga</name>
    <dbReference type="NCBI Taxonomy" id="143232"/>
    <lineage>
        <taxon>Eukaryota</taxon>
        <taxon>Fungi</taxon>
        <taxon>Dikarya</taxon>
        <taxon>Basidiomycota</taxon>
        <taxon>Agaricomycotina</taxon>
        <taxon>Tremellomycetes</taxon>
        <taxon>Trichosporonales</taxon>
        <taxon>Trichosporonaceae</taxon>
        <taxon>Vanrija</taxon>
    </lineage>
</organism>
<protein>
    <submittedName>
        <fullName evidence="2">Uncharacterized protein</fullName>
    </submittedName>
</protein>